<reference evidence="1" key="1">
    <citation type="journal article" date="2015" name="Nature">
        <title>Complex archaea that bridge the gap between prokaryotes and eukaryotes.</title>
        <authorList>
            <person name="Spang A."/>
            <person name="Saw J.H."/>
            <person name="Jorgensen S.L."/>
            <person name="Zaremba-Niedzwiedzka K."/>
            <person name="Martijn J."/>
            <person name="Lind A.E."/>
            <person name="van Eijk R."/>
            <person name="Schleper C."/>
            <person name="Guy L."/>
            <person name="Ettema T.J."/>
        </authorList>
    </citation>
    <scope>NUCLEOTIDE SEQUENCE</scope>
</reference>
<proteinExistence type="predicted"/>
<protein>
    <submittedName>
        <fullName evidence="1">Uncharacterized protein</fullName>
    </submittedName>
</protein>
<accession>A0A0F9K0X1</accession>
<organism evidence="1">
    <name type="scientific">marine sediment metagenome</name>
    <dbReference type="NCBI Taxonomy" id="412755"/>
    <lineage>
        <taxon>unclassified sequences</taxon>
        <taxon>metagenomes</taxon>
        <taxon>ecological metagenomes</taxon>
    </lineage>
</organism>
<sequence length="51" mass="6005">MTVRNVVYDEINQVVRNLGPEPDLPVPTTHDYQFQDGVNYNFENLDDFDFN</sequence>
<gene>
    <name evidence="1" type="ORF">LCGC14_1760310</name>
</gene>
<name>A0A0F9K0X1_9ZZZZ</name>
<dbReference type="EMBL" id="LAZR01016368">
    <property type="protein sequence ID" value="KKM04823.1"/>
    <property type="molecule type" value="Genomic_DNA"/>
</dbReference>
<evidence type="ECO:0000313" key="1">
    <source>
        <dbReference type="EMBL" id="KKM04823.1"/>
    </source>
</evidence>
<comment type="caution">
    <text evidence="1">The sequence shown here is derived from an EMBL/GenBank/DDBJ whole genome shotgun (WGS) entry which is preliminary data.</text>
</comment>
<dbReference type="AlphaFoldDB" id="A0A0F9K0X1"/>